<proteinExistence type="predicted"/>
<dbReference type="Pfam" id="PF00156">
    <property type="entry name" value="Pribosyltran"/>
    <property type="match status" value="1"/>
</dbReference>
<organism evidence="2 3">
    <name type="scientific">Anaerococcus octavius</name>
    <dbReference type="NCBI Taxonomy" id="54007"/>
    <lineage>
        <taxon>Bacteria</taxon>
        <taxon>Bacillati</taxon>
        <taxon>Bacillota</taxon>
        <taxon>Tissierellia</taxon>
        <taxon>Tissierellales</taxon>
        <taxon>Peptoniphilaceae</taxon>
        <taxon>Anaerococcus</taxon>
    </lineage>
</organism>
<sequence>MENYKLEVCGLERNLPLIQISDDLKIASFVLLGDAELAEKAGYELSKKVDADIILTAEAKGIELAHEIARNLGEKSFIVARKSEKSYMANPISVEVNSITTANTQKLFLDSKDAEKIKGKRVALVDDVISTGQSIAALEALVEKAAGKVVQKLAILAEGDAADREDIIYLEKLPLFRI</sequence>
<protein>
    <submittedName>
        <fullName evidence="2">Adenine phosphoribosyltransferase</fullName>
        <ecNumber evidence="2">2.4.2.7</ecNumber>
    </submittedName>
</protein>
<keyword evidence="3" id="KW-1185">Reference proteome</keyword>
<dbReference type="Gene3D" id="3.40.50.2020">
    <property type="match status" value="1"/>
</dbReference>
<evidence type="ECO:0000259" key="1">
    <source>
        <dbReference type="Pfam" id="PF00156"/>
    </source>
</evidence>
<keyword evidence="2" id="KW-0808">Transferase</keyword>
<dbReference type="NCBIfam" id="NF005592">
    <property type="entry name" value="PRK07322.1"/>
    <property type="match status" value="1"/>
</dbReference>
<keyword evidence="2" id="KW-0328">Glycosyltransferase</keyword>
<dbReference type="CDD" id="cd06223">
    <property type="entry name" value="PRTases_typeI"/>
    <property type="match status" value="1"/>
</dbReference>
<dbReference type="Proteomes" id="UP000234335">
    <property type="component" value="Unassembled WGS sequence"/>
</dbReference>
<dbReference type="EMBL" id="PKGS01000008">
    <property type="protein sequence ID" value="PKZ15198.1"/>
    <property type="molecule type" value="Genomic_DNA"/>
</dbReference>
<feature type="domain" description="Phosphoribosyltransferase" evidence="1">
    <location>
        <begin position="51"/>
        <end position="159"/>
    </location>
</feature>
<dbReference type="GO" id="GO:0003999">
    <property type="term" value="F:adenine phosphoribosyltransferase activity"/>
    <property type="evidence" value="ECO:0007669"/>
    <property type="project" value="UniProtKB-EC"/>
</dbReference>
<name>A0A2I1M4Z4_9FIRM</name>
<evidence type="ECO:0000313" key="3">
    <source>
        <dbReference type="Proteomes" id="UP000234335"/>
    </source>
</evidence>
<dbReference type="InterPro" id="IPR029057">
    <property type="entry name" value="PRTase-like"/>
</dbReference>
<gene>
    <name evidence="2" type="ORF">CYJ34_08475</name>
</gene>
<accession>A0A2I1M4Z4</accession>
<dbReference type="InterPro" id="IPR000836">
    <property type="entry name" value="PRTase_dom"/>
</dbReference>
<dbReference type="PANTHER" id="PTHR43218">
    <property type="entry name" value="PHOSPHORIBOSYLTRANSFERASE-RELATED"/>
    <property type="match status" value="1"/>
</dbReference>
<dbReference type="SUPFAM" id="SSF53271">
    <property type="entry name" value="PRTase-like"/>
    <property type="match status" value="1"/>
</dbReference>
<comment type="caution">
    <text evidence="2">The sequence shown here is derived from an EMBL/GenBank/DDBJ whole genome shotgun (WGS) entry which is preliminary data.</text>
</comment>
<dbReference type="AlphaFoldDB" id="A0A2I1M4Z4"/>
<dbReference type="PANTHER" id="PTHR43218:SF1">
    <property type="entry name" value="PHOSPHORIBOSYLTRANSFERASE"/>
    <property type="match status" value="1"/>
</dbReference>
<dbReference type="EC" id="2.4.2.7" evidence="2"/>
<reference evidence="2 3" key="1">
    <citation type="submission" date="2017-12" db="EMBL/GenBank/DDBJ databases">
        <title>Phylogenetic diversity of female urinary microbiome.</title>
        <authorList>
            <person name="Thomas-White K."/>
            <person name="Wolfe A.J."/>
        </authorList>
    </citation>
    <scope>NUCLEOTIDE SEQUENCE [LARGE SCALE GENOMIC DNA]</scope>
    <source>
        <strain evidence="2 3">UMB0119</strain>
    </source>
</reference>
<evidence type="ECO:0000313" key="2">
    <source>
        <dbReference type="EMBL" id="PKZ15198.1"/>
    </source>
</evidence>
<dbReference type="RefSeq" id="WP_101540850.1">
    <property type="nucleotide sequence ID" value="NZ_PKGS01000008.1"/>
</dbReference>